<evidence type="ECO:0000256" key="1">
    <source>
        <dbReference type="SAM" id="SignalP"/>
    </source>
</evidence>
<dbReference type="PROSITE" id="PS00018">
    <property type="entry name" value="EF_HAND_1"/>
    <property type="match status" value="2"/>
</dbReference>
<proteinExistence type="predicted"/>
<dbReference type="Pfam" id="PF13202">
    <property type="entry name" value="EF-hand_5"/>
    <property type="match status" value="3"/>
</dbReference>
<reference evidence="3 4" key="1">
    <citation type="journal article" date="2016" name="Antonie Van Leeuwenhoek">
        <title>Dongia soli sp. nov., isolated from soil from Dokdo, Korea.</title>
        <authorList>
            <person name="Kim D.U."/>
            <person name="Lee H."/>
            <person name="Kim H."/>
            <person name="Kim S.G."/>
            <person name="Ka J.O."/>
        </authorList>
    </citation>
    <scope>NUCLEOTIDE SEQUENCE [LARGE SCALE GENOMIC DNA]</scope>
    <source>
        <strain evidence="3 4">D78</strain>
    </source>
</reference>
<sequence length="149" mass="16819">MTFISRRLAILATGLVAGATLLAATAQAEEISNTQSALAYFNRLDQQKRGSFTLADMQRVESKDFKRTDENHDGKLSLEEYVYGIPQDREDVIKRYTRRFQLSDENQDGFVSLDEYMVFCVRVVNLADTNKDGMVTKDEFMAVAGGDNE</sequence>
<dbReference type="RefSeq" id="WP_320510704.1">
    <property type="nucleotide sequence ID" value="NZ_JAXCLW010000011.1"/>
</dbReference>
<dbReference type="InterPro" id="IPR011992">
    <property type="entry name" value="EF-hand-dom_pair"/>
</dbReference>
<dbReference type="InterPro" id="IPR002048">
    <property type="entry name" value="EF_hand_dom"/>
</dbReference>
<dbReference type="PROSITE" id="PS51318">
    <property type="entry name" value="TAT"/>
    <property type="match status" value="1"/>
</dbReference>
<evidence type="ECO:0000313" key="4">
    <source>
        <dbReference type="Proteomes" id="UP001279642"/>
    </source>
</evidence>
<dbReference type="EMBL" id="JAXCLW010000011">
    <property type="protein sequence ID" value="MDY0885633.1"/>
    <property type="molecule type" value="Genomic_DNA"/>
</dbReference>
<keyword evidence="4" id="KW-1185">Reference proteome</keyword>
<feature type="domain" description="EF-hand" evidence="2">
    <location>
        <begin position="91"/>
        <end position="126"/>
    </location>
</feature>
<name>A0ABU5EKC1_9PROT</name>
<dbReference type="InterPro" id="IPR018247">
    <property type="entry name" value="EF_Hand_1_Ca_BS"/>
</dbReference>
<organism evidence="3 4">
    <name type="scientific">Dongia soli</name>
    <dbReference type="NCBI Taxonomy" id="600628"/>
    <lineage>
        <taxon>Bacteria</taxon>
        <taxon>Pseudomonadati</taxon>
        <taxon>Pseudomonadota</taxon>
        <taxon>Alphaproteobacteria</taxon>
        <taxon>Rhodospirillales</taxon>
        <taxon>Dongiaceae</taxon>
        <taxon>Dongia</taxon>
    </lineage>
</organism>
<dbReference type="SUPFAM" id="SSF47473">
    <property type="entry name" value="EF-hand"/>
    <property type="match status" value="1"/>
</dbReference>
<comment type="caution">
    <text evidence="3">The sequence shown here is derived from an EMBL/GenBank/DDBJ whole genome shotgun (WGS) entry which is preliminary data.</text>
</comment>
<feature type="chain" id="PRO_5047141050" evidence="1">
    <location>
        <begin position="29"/>
        <end position="149"/>
    </location>
</feature>
<dbReference type="InterPro" id="IPR006311">
    <property type="entry name" value="TAT_signal"/>
</dbReference>
<keyword evidence="1" id="KW-0732">Signal</keyword>
<dbReference type="Proteomes" id="UP001279642">
    <property type="component" value="Unassembled WGS sequence"/>
</dbReference>
<gene>
    <name evidence="3" type="ORF">SMD27_22530</name>
</gene>
<evidence type="ECO:0000259" key="2">
    <source>
        <dbReference type="PROSITE" id="PS50222"/>
    </source>
</evidence>
<protein>
    <submittedName>
        <fullName evidence="3">EF-hand domain-containing protein</fullName>
    </submittedName>
</protein>
<evidence type="ECO:0000313" key="3">
    <source>
        <dbReference type="EMBL" id="MDY0885633.1"/>
    </source>
</evidence>
<feature type="signal peptide" evidence="1">
    <location>
        <begin position="1"/>
        <end position="28"/>
    </location>
</feature>
<accession>A0ABU5EKC1</accession>
<dbReference type="PROSITE" id="PS50222">
    <property type="entry name" value="EF_HAND_2"/>
    <property type="match status" value="1"/>
</dbReference>
<dbReference type="Gene3D" id="1.10.238.10">
    <property type="entry name" value="EF-hand"/>
    <property type="match status" value="2"/>
</dbReference>